<evidence type="ECO:0000256" key="6">
    <source>
        <dbReference type="ARBA" id="ARBA00022737"/>
    </source>
</evidence>
<evidence type="ECO:0000256" key="10">
    <source>
        <dbReference type="ARBA" id="ARBA00023209"/>
    </source>
</evidence>
<dbReference type="Pfam" id="PF13091">
    <property type="entry name" value="PLDc_2"/>
    <property type="match status" value="2"/>
</dbReference>
<dbReference type="InterPro" id="IPR022924">
    <property type="entry name" value="Cardiolipin_synthase"/>
</dbReference>
<evidence type="ECO:0000313" key="15">
    <source>
        <dbReference type="EMBL" id="AJE02023.1"/>
    </source>
</evidence>
<keyword evidence="9 13" id="KW-0472">Membrane</keyword>
<dbReference type="InterPro" id="IPR001736">
    <property type="entry name" value="PLipase_D/transphosphatidylase"/>
</dbReference>
<keyword evidence="6" id="KW-0677">Repeat</keyword>
<evidence type="ECO:0000256" key="11">
    <source>
        <dbReference type="ARBA" id="ARBA00023264"/>
    </source>
</evidence>
<dbReference type="Proteomes" id="UP000057609">
    <property type="component" value="Chromosome"/>
</dbReference>
<keyword evidence="4" id="KW-0808">Transferase</keyword>
<keyword evidence="10" id="KW-0594">Phospholipid biosynthesis</keyword>
<dbReference type="PANTHER" id="PTHR21248">
    <property type="entry name" value="CARDIOLIPIN SYNTHASE"/>
    <property type="match status" value="1"/>
</dbReference>
<keyword evidence="2" id="KW-1003">Cell membrane</keyword>
<dbReference type="EC" id="2.7.8.-" evidence="12"/>
<feature type="transmembrane region" description="Helical" evidence="13">
    <location>
        <begin position="6"/>
        <end position="28"/>
    </location>
</feature>
<dbReference type="Pfam" id="PF13396">
    <property type="entry name" value="PLDc_N"/>
    <property type="match status" value="1"/>
</dbReference>
<dbReference type="PROSITE" id="PS50035">
    <property type="entry name" value="PLD"/>
    <property type="match status" value="2"/>
</dbReference>
<protein>
    <recommendedName>
        <fullName evidence="12">Cardiolipin synthase</fullName>
        <ecNumber evidence="12">2.7.8.-</ecNumber>
    </recommendedName>
</protein>
<dbReference type="GO" id="GO:0032049">
    <property type="term" value="P:cardiolipin biosynthetic process"/>
    <property type="evidence" value="ECO:0007669"/>
    <property type="project" value="UniProtKB-UniRule"/>
</dbReference>
<evidence type="ECO:0000256" key="1">
    <source>
        <dbReference type="ARBA" id="ARBA00004651"/>
    </source>
</evidence>
<dbReference type="SMART" id="SM00155">
    <property type="entry name" value="PLDc"/>
    <property type="match status" value="2"/>
</dbReference>
<keyword evidence="16" id="KW-1185">Reference proteome</keyword>
<dbReference type="GO" id="GO:0005886">
    <property type="term" value="C:plasma membrane"/>
    <property type="evidence" value="ECO:0007669"/>
    <property type="project" value="UniProtKB-SubCell"/>
</dbReference>
<dbReference type="CDD" id="cd09157">
    <property type="entry name" value="PLDc_CLS_unchar2_1"/>
    <property type="match status" value="1"/>
</dbReference>
<evidence type="ECO:0000313" key="16">
    <source>
        <dbReference type="Proteomes" id="UP000057609"/>
    </source>
</evidence>
<evidence type="ECO:0000256" key="12">
    <source>
        <dbReference type="NCBIfam" id="TIGR04265"/>
    </source>
</evidence>
<evidence type="ECO:0000256" key="5">
    <source>
        <dbReference type="ARBA" id="ARBA00022692"/>
    </source>
</evidence>
<evidence type="ECO:0000256" key="9">
    <source>
        <dbReference type="ARBA" id="ARBA00023136"/>
    </source>
</evidence>
<dbReference type="CDD" id="cd09163">
    <property type="entry name" value="PLDc_CLS_unchar2_2"/>
    <property type="match status" value="1"/>
</dbReference>
<dbReference type="RefSeq" id="WP_039739455.1">
    <property type="nucleotide sequence ID" value="NZ_CP009788.1"/>
</dbReference>
<evidence type="ECO:0000256" key="7">
    <source>
        <dbReference type="ARBA" id="ARBA00022989"/>
    </source>
</evidence>
<dbReference type="InterPro" id="IPR025202">
    <property type="entry name" value="PLD-like_dom"/>
</dbReference>
<evidence type="ECO:0000256" key="4">
    <source>
        <dbReference type="ARBA" id="ARBA00022679"/>
    </source>
</evidence>
<feature type="transmembrane region" description="Helical" evidence="13">
    <location>
        <begin position="35"/>
        <end position="54"/>
    </location>
</feature>
<dbReference type="HOGENOM" id="CLU_038053_1_0_7"/>
<dbReference type="PANTHER" id="PTHR21248:SF22">
    <property type="entry name" value="PHOSPHOLIPASE D"/>
    <property type="match status" value="1"/>
</dbReference>
<evidence type="ECO:0000256" key="2">
    <source>
        <dbReference type="ARBA" id="ARBA00022475"/>
    </source>
</evidence>
<feature type="domain" description="PLD phosphodiesterase" evidence="14">
    <location>
        <begin position="395"/>
        <end position="417"/>
    </location>
</feature>
<gene>
    <name evidence="15" type="ORF">GPICK_00320</name>
</gene>
<keyword evidence="3" id="KW-0444">Lipid biosynthesis</keyword>
<dbReference type="EMBL" id="CP009788">
    <property type="protein sequence ID" value="AJE02023.1"/>
    <property type="molecule type" value="Genomic_DNA"/>
</dbReference>
<dbReference type="STRING" id="345632.GPICK_00320"/>
<dbReference type="SUPFAM" id="SSF56024">
    <property type="entry name" value="Phospholipase D/nuclease"/>
    <property type="match status" value="2"/>
</dbReference>
<feature type="domain" description="PLD phosphodiesterase" evidence="14">
    <location>
        <begin position="214"/>
        <end position="241"/>
    </location>
</feature>
<sequence length="477" mass="53057">MLDELALWGGAALIGALSLYTAGHALIMKRDPRSTLGWIMVSLTVPLLGPFLYWCMGVNRISRRARTWLESGRRLAGAEHFRALHDQDAAPALPPGSEYLAQLRSLADRVTNGLLLEGNRITPLENGEAAYPAMLEAIAGARRSIHLSTYIFDGDGAGRRFIAALADAALRGVEVRVIIDGLGEKYSLPRARVLMEGTRIQAARFLPLRQGFYMNLRNHRKLLIIDGERGYTGGMNIGDRHLASRSGAEVVKDMHFAVEGPAVGELQRVFLEDWHFVTGELLDDERYFPAVAPAGTALVRAVGDGPDREFRKLQLIIMGAISCARRQVLIMTPYFIPDRALISALITTALRGVEVTLILPEKNNLPYVKWASQAYLWELLQQGIRVFYQPPPFVHTKLLVVDGLWSLIGSANLDPRSLRLNFELNLEIYDREFAGTLGRHFSEVRGRAREVTLAEMDGRPLPVKLRDGVAKLFSPYL</sequence>
<evidence type="ECO:0000256" key="13">
    <source>
        <dbReference type="SAM" id="Phobius"/>
    </source>
</evidence>
<keyword evidence="11" id="KW-1208">Phospholipid metabolism</keyword>
<dbReference type="AlphaFoldDB" id="A0A0B5B682"/>
<evidence type="ECO:0000256" key="8">
    <source>
        <dbReference type="ARBA" id="ARBA00023098"/>
    </source>
</evidence>
<dbReference type="KEGG" id="gpi:GPICK_00320"/>
<reference evidence="15 16" key="1">
    <citation type="journal article" date="2015" name="Genome Announc.">
        <title>Complete Genome of Geobacter pickeringii G13T, a Metal-Reducing Isolate from Sedimentary Kaolin Deposits.</title>
        <authorList>
            <person name="Badalamenti J.P."/>
            <person name="Bond D.R."/>
        </authorList>
    </citation>
    <scope>NUCLEOTIDE SEQUENCE [LARGE SCALE GENOMIC DNA]</scope>
    <source>
        <strain evidence="15 16">G13</strain>
    </source>
</reference>
<keyword evidence="8" id="KW-0443">Lipid metabolism</keyword>
<dbReference type="InterPro" id="IPR027379">
    <property type="entry name" value="CLS_N"/>
</dbReference>
<dbReference type="Gene3D" id="3.30.870.10">
    <property type="entry name" value="Endonuclease Chain A"/>
    <property type="match status" value="2"/>
</dbReference>
<name>A0A0B5B682_9BACT</name>
<evidence type="ECO:0000256" key="3">
    <source>
        <dbReference type="ARBA" id="ARBA00022516"/>
    </source>
</evidence>
<dbReference type="NCBIfam" id="TIGR04265">
    <property type="entry name" value="bac_cardiolipin"/>
    <property type="match status" value="1"/>
</dbReference>
<organism evidence="15 16">
    <name type="scientific">Geobacter pickeringii</name>
    <dbReference type="NCBI Taxonomy" id="345632"/>
    <lineage>
        <taxon>Bacteria</taxon>
        <taxon>Pseudomonadati</taxon>
        <taxon>Thermodesulfobacteriota</taxon>
        <taxon>Desulfuromonadia</taxon>
        <taxon>Geobacterales</taxon>
        <taxon>Geobacteraceae</taxon>
        <taxon>Geobacter</taxon>
    </lineage>
</organism>
<dbReference type="OrthoDB" id="9762009at2"/>
<comment type="subcellular location">
    <subcellularLocation>
        <location evidence="1">Cell membrane</location>
        <topology evidence="1">Multi-pass membrane protein</topology>
    </subcellularLocation>
</comment>
<proteinExistence type="predicted"/>
<keyword evidence="7 13" id="KW-1133">Transmembrane helix</keyword>
<evidence type="ECO:0000259" key="14">
    <source>
        <dbReference type="PROSITE" id="PS50035"/>
    </source>
</evidence>
<keyword evidence="5 13" id="KW-0812">Transmembrane</keyword>
<dbReference type="GO" id="GO:0008808">
    <property type="term" value="F:cardiolipin synthase activity"/>
    <property type="evidence" value="ECO:0007669"/>
    <property type="project" value="UniProtKB-UniRule"/>
</dbReference>
<accession>A0A0B5B682</accession>